<reference evidence="3" key="1">
    <citation type="submission" date="2023-07" db="EMBL/GenBank/DDBJ databases">
        <title>Bifidobacterium aquikefiriaerophilum sp. nov. and Bifidobacterium eccum sp. nov., isolated from water kefir.</title>
        <authorList>
            <person name="Breselge S."/>
            <person name="Bellassi P."/>
            <person name="Barcenilla C."/>
            <person name="Alvarez-Ordonez A."/>
            <person name="Morelli L."/>
            <person name="Cotter P.D."/>
        </authorList>
    </citation>
    <scope>NUCLEOTIDE SEQUENCE</scope>
    <source>
        <strain evidence="3">WK041_4_12</strain>
    </source>
</reference>
<sequence>MKRQGKMAITAVSLLALSVDVAAIFVVPELRMRYADASLTSTQAAGQTATQAGSSSGENSSPSSSTPSSSSSVSSSLKDGTYSGAVVSTNRGDFQVDLTVSGGKVTNVEVLEYPQDPTSQSINEQAIPVYVKEALAAQSAQIQLVSGATETFNGFTGSLQDAINQAQGSK</sequence>
<dbReference type="GO" id="GO:0010181">
    <property type="term" value="F:FMN binding"/>
    <property type="evidence" value="ECO:0007669"/>
    <property type="project" value="InterPro"/>
</dbReference>
<evidence type="ECO:0000259" key="2">
    <source>
        <dbReference type="SMART" id="SM00900"/>
    </source>
</evidence>
<dbReference type="RefSeq" id="WP_369344050.1">
    <property type="nucleotide sequence ID" value="NZ_CP129674.1"/>
</dbReference>
<dbReference type="InterPro" id="IPR007329">
    <property type="entry name" value="FMN-bd"/>
</dbReference>
<dbReference type="KEGG" id="baqk:QN215_09500"/>
<name>A0AB39U642_9BIFI</name>
<dbReference type="GO" id="GO:0016020">
    <property type="term" value="C:membrane"/>
    <property type="evidence" value="ECO:0007669"/>
    <property type="project" value="InterPro"/>
</dbReference>
<feature type="compositionally biased region" description="Low complexity" evidence="1">
    <location>
        <begin position="45"/>
        <end position="76"/>
    </location>
</feature>
<evidence type="ECO:0000256" key="1">
    <source>
        <dbReference type="SAM" id="MobiDB-lite"/>
    </source>
</evidence>
<feature type="domain" description="FMN-binding" evidence="2">
    <location>
        <begin position="89"/>
        <end position="166"/>
    </location>
</feature>
<dbReference type="Pfam" id="PF04205">
    <property type="entry name" value="FMN_bind"/>
    <property type="match status" value="1"/>
</dbReference>
<gene>
    <name evidence="3" type="ORF">QN215_09500</name>
</gene>
<dbReference type="EMBL" id="CP129674">
    <property type="protein sequence ID" value="XDS44474.1"/>
    <property type="molecule type" value="Genomic_DNA"/>
</dbReference>
<dbReference type="SMART" id="SM00900">
    <property type="entry name" value="FMN_bind"/>
    <property type="match status" value="1"/>
</dbReference>
<dbReference type="Gene3D" id="3.90.1010.20">
    <property type="match status" value="1"/>
</dbReference>
<accession>A0AB39U642</accession>
<protein>
    <submittedName>
        <fullName evidence="3">FMN-binding protein</fullName>
    </submittedName>
</protein>
<organism evidence="3">
    <name type="scientific">Bifidobacterium aquikefiricola</name>
    <dbReference type="NCBI Taxonomy" id="3059038"/>
    <lineage>
        <taxon>Bacteria</taxon>
        <taxon>Bacillati</taxon>
        <taxon>Actinomycetota</taxon>
        <taxon>Actinomycetes</taxon>
        <taxon>Bifidobacteriales</taxon>
        <taxon>Bifidobacteriaceae</taxon>
        <taxon>Bifidobacterium</taxon>
    </lineage>
</organism>
<dbReference type="AlphaFoldDB" id="A0AB39U642"/>
<proteinExistence type="predicted"/>
<evidence type="ECO:0000313" key="3">
    <source>
        <dbReference type="EMBL" id="XDS44474.1"/>
    </source>
</evidence>
<feature type="region of interest" description="Disordered" evidence="1">
    <location>
        <begin position="45"/>
        <end position="80"/>
    </location>
</feature>